<organism evidence="1">
    <name type="scientific">Ovis aries</name>
    <name type="common">Sheep</name>
    <dbReference type="NCBI Taxonomy" id="9940"/>
    <lineage>
        <taxon>Eukaryota</taxon>
        <taxon>Metazoa</taxon>
        <taxon>Chordata</taxon>
        <taxon>Craniata</taxon>
        <taxon>Vertebrata</taxon>
        <taxon>Euteleostomi</taxon>
        <taxon>Mammalia</taxon>
        <taxon>Eutheria</taxon>
        <taxon>Laurasiatheria</taxon>
        <taxon>Artiodactyla</taxon>
        <taxon>Ruminantia</taxon>
        <taxon>Pecora</taxon>
        <taxon>Bovidae</taxon>
        <taxon>Caprinae</taxon>
        <taxon>Ovis</taxon>
    </lineage>
</organism>
<dbReference type="Ensembl" id="ENSOART00020000487.2">
    <property type="protein sequence ID" value="ENSOARP00020000376.2"/>
    <property type="gene ID" value="ENSOARG00020000389.2"/>
</dbReference>
<evidence type="ECO:0000313" key="1">
    <source>
        <dbReference type="Ensembl" id="ENSOARP00020000376.2"/>
    </source>
</evidence>
<name>A0AC11AK74_SHEEP</name>
<sequence>MGILKLPVVLTVLFIALNHLEGGGKPTKRQEWIFSALPRNMLLELKGADPEHEARKPKVIRWKSGNAALPLARLNAWQIF</sequence>
<protein>
    <submittedName>
        <fullName evidence="1">Uncharacterized protein</fullName>
    </submittedName>
</protein>
<reference evidence="1" key="1">
    <citation type="submission" date="2020-11" db="EMBL/GenBank/DDBJ databases">
        <authorList>
            <person name="Davenport K.M."/>
            <person name="Bickhart D.M."/>
            <person name="Smith T.P.L."/>
            <person name="Murdoch B.M."/>
            <person name="Rosen B.D."/>
        </authorList>
    </citation>
    <scope>NUCLEOTIDE SEQUENCE [LARGE SCALE GENOMIC DNA]</scope>
    <source>
        <strain evidence="1">OAR_USU_Benz2616</strain>
    </source>
</reference>
<reference evidence="1" key="2">
    <citation type="submission" date="2025-08" db="UniProtKB">
        <authorList>
            <consortium name="Ensembl"/>
        </authorList>
    </citation>
    <scope>IDENTIFICATION</scope>
</reference>
<proteinExistence type="predicted"/>
<accession>A0AC11AK74</accession>
<reference evidence="1" key="3">
    <citation type="submission" date="2025-09" db="UniProtKB">
        <authorList>
            <consortium name="Ensembl"/>
        </authorList>
    </citation>
    <scope>IDENTIFICATION</scope>
</reference>